<dbReference type="GO" id="GO:0003700">
    <property type="term" value="F:DNA-binding transcription factor activity"/>
    <property type="evidence" value="ECO:0007669"/>
    <property type="project" value="InterPro"/>
</dbReference>
<keyword evidence="1" id="KW-0805">Transcription regulation</keyword>
<keyword evidence="6" id="KW-1185">Reference proteome</keyword>
<dbReference type="PANTHER" id="PTHR43280:SF32">
    <property type="entry name" value="TRANSCRIPTIONAL REGULATORY PROTEIN"/>
    <property type="match status" value="1"/>
</dbReference>
<proteinExistence type="predicted"/>
<evidence type="ECO:0000313" key="5">
    <source>
        <dbReference type="EMBL" id="TKC12745.1"/>
    </source>
</evidence>
<dbReference type="InterPro" id="IPR009057">
    <property type="entry name" value="Homeodomain-like_sf"/>
</dbReference>
<dbReference type="PANTHER" id="PTHR43280">
    <property type="entry name" value="ARAC-FAMILY TRANSCRIPTIONAL REGULATOR"/>
    <property type="match status" value="1"/>
</dbReference>
<keyword evidence="3" id="KW-0804">Transcription</keyword>
<dbReference type="Pfam" id="PF02311">
    <property type="entry name" value="AraC_binding"/>
    <property type="match status" value="1"/>
</dbReference>
<comment type="caution">
    <text evidence="5">The sequence shown here is derived from an EMBL/GenBank/DDBJ whole genome shotgun (WGS) entry which is preliminary data.</text>
</comment>
<dbReference type="EMBL" id="SWBR01000001">
    <property type="protein sequence ID" value="TKC12745.1"/>
    <property type="molecule type" value="Genomic_DNA"/>
</dbReference>
<dbReference type="GO" id="GO:0043565">
    <property type="term" value="F:sequence-specific DNA binding"/>
    <property type="evidence" value="ECO:0007669"/>
    <property type="project" value="InterPro"/>
</dbReference>
<dbReference type="PROSITE" id="PS01124">
    <property type="entry name" value="HTH_ARAC_FAMILY_2"/>
    <property type="match status" value="1"/>
</dbReference>
<dbReference type="InterPro" id="IPR020449">
    <property type="entry name" value="Tscrpt_reg_AraC-type_HTH"/>
</dbReference>
<protein>
    <submittedName>
        <fullName evidence="5">Helix-turn-helix domain-containing protein</fullName>
    </submittedName>
</protein>
<dbReference type="Gene3D" id="1.10.10.60">
    <property type="entry name" value="Homeodomain-like"/>
    <property type="match status" value="1"/>
</dbReference>
<dbReference type="InterPro" id="IPR003313">
    <property type="entry name" value="AraC-bd"/>
</dbReference>
<organism evidence="5 6">
    <name type="scientific">Pedobacter polaris</name>
    <dbReference type="NCBI Taxonomy" id="2571273"/>
    <lineage>
        <taxon>Bacteria</taxon>
        <taxon>Pseudomonadati</taxon>
        <taxon>Bacteroidota</taxon>
        <taxon>Sphingobacteriia</taxon>
        <taxon>Sphingobacteriales</taxon>
        <taxon>Sphingobacteriaceae</taxon>
        <taxon>Pedobacter</taxon>
    </lineage>
</organism>
<dbReference type="Proteomes" id="UP000309488">
    <property type="component" value="Unassembled WGS sequence"/>
</dbReference>
<gene>
    <name evidence="5" type="ORF">FA048_03755</name>
</gene>
<dbReference type="SUPFAM" id="SSF51215">
    <property type="entry name" value="Regulatory protein AraC"/>
    <property type="match status" value="1"/>
</dbReference>
<dbReference type="SMART" id="SM00342">
    <property type="entry name" value="HTH_ARAC"/>
    <property type="match status" value="1"/>
</dbReference>
<dbReference type="SUPFAM" id="SSF46689">
    <property type="entry name" value="Homeodomain-like"/>
    <property type="match status" value="1"/>
</dbReference>
<accession>A0A4U1CWQ3</accession>
<evidence type="ECO:0000256" key="2">
    <source>
        <dbReference type="ARBA" id="ARBA00023125"/>
    </source>
</evidence>
<evidence type="ECO:0000313" key="6">
    <source>
        <dbReference type="Proteomes" id="UP000309488"/>
    </source>
</evidence>
<dbReference type="PRINTS" id="PR00032">
    <property type="entry name" value="HTHARAC"/>
</dbReference>
<dbReference type="OrthoDB" id="2585681at2"/>
<keyword evidence="2" id="KW-0238">DNA-binding</keyword>
<dbReference type="InterPro" id="IPR037923">
    <property type="entry name" value="HTH-like"/>
</dbReference>
<name>A0A4U1CWQ3_9SPHI</name>
<sequence length="283" mass="32821">MKKIPIRHIEEPNLAGNFSIKSIENLLNESDMVQELHGHNFFYLLVVKTGSGAHEIDFINHSVDDGTLFLMRPGQVHQLTLKAGSTGYLLQFKPGFFDAQDKLTPQFLRQVSHRNFCKLPQIQFDKLDKHLTHILQEFTDQQEGYQDAIKSSLHIFFIELLRKCHANKAAIPVNNSYAQEKLEQFLELLETHLTIHKQVAEYSRLMNLSQYQLSTITKSLLDKKPSELINDTIILESKRQLLATPNQVNQIAYHLGYEDASYFIRFFKKHTGFSPETFRNNFK</sequence>
<reference evidence="5 6" key="1">
    <citation type="submission" date="2019-04" db="EMBL/GenBank/DDBJ databases">
        <title>Pedobacter sp. RP-3-22 sp. nov., isolated from Arctic soil.</title>
        <authorList>
            <person name="Dahal R.H."/>
            <person name="Kim D.-U."/>
        </authorList>
    </citation>
    <scope>NUCLEOTIDE SEQUENCE [LARGE SCALE GENOMIC DNA]</scope>
    <source>
        <strain evidence="5 6">RP-3-22</strain>
    </source>
</reference>
<dbReference type="RefSeq" id="WP_136838869.1">
    <property type="nucleotide sequence ID" value="NZ_SWBR01000001.1"/>
</dbReference>
<evidence type="ECO:0000256" key="1">
    <source>
        <dbReference type="ARBA" id="ARBA00023015"/>
    </source>
</evidence>
<feature type="domain" description="HTH araC/xylS-type" evidence="4">
    <location>
        <begin position="183"/>
        <end position="281"/>
    </location>
</feature>
<evidence type="ECO:0000259" key="4">
    <source>
        <dbReference type="PROSITE" id="PS01124"/>
    </source>
</evidence>
<dbReference type="AlphaFoldDB" id="A0A4U1CWQ3"/>
<dbReference type="Pfam" id="PF12833">
    <property type="entry name" value="HTH_18"/>
    <property type="match status" value="1"/>
</dbReference>
<dbReference type="InterPro" id="IPR018060">
    <property type="entry name" value="HTH_AraC"/>
</dbReference>
<evidence type="ECO:0000256" key="3">
    <source>
        <dbReference type="ARBA" id="ARBA00023163"/>
    </source>
</evidence>